<name>A0A168J7T5_MUCCL</name>
<keyword evidence="7" id="KW-1133">Transmembrane helix</keyword>
<dbReference type="Gene3D" id="1.50.40.10">
    <property type="entry name" value="Mitochondrial carrier domain"/>
    <property type="match status" value="1"/>
</dbReference>
<sequence>MSSSTDNSKSASKPKANVLTEINTSTLCKKNSTLAGAGAGTIEILLMQPTDVIKTRFQSVTAASHYKDGIFKAFSSVFKEEGFSAFYRGTIPVLCIVGPRISLQYMGLAFYKPIFEKFEERNILPAHSSAGLAGVCTGITQAVTLGKIFMLEAIVLI</sequence>
<evidence type="ECO:0000256" key="8">
    <source>
        <dbReference type="ARBA" id="ARBA00023128"/>
    </source>
</evidence>
<evidence type="ECO:0000256" key="7">
    <source>
        <dbReference type="ARBA" id="ARBA00022989"/>
    </source>
</evidence>
<keyword evidence="13" id="KW-1185">Reference proteome</keyword>
<evidence type="ECO:0000256" key="5">
    <source>
        <dbReference type="ARBA" id="ARBA00022737"/>
    </source>
</evidence>
<dbReference type="VEuPathDB" id="FungiDB:MUCCIDRAFT_164782"/>
<comment type="similarity">
    <text evidence="2 11">Belongs to the mitochondrial carrier (TC 2.A.29) family.</text>
</comment>
<organism evidence="12 13">
    <name type="scientific">Mucor lusitanicus CBS 277.49</name>
    <dbReference type="NCBI Taxonomy" id="747725"/>
    <lineage>
        <taxon>Eukaryota</taxon>
        <taxon>Fungi</taxon>
        <taxon>Fungi incertae sedis</taxon>
        <taxon>Mucoromycota</taxon>
        <taxon>Mucoromycotina</taxon>
        <taxon>Mucoromycetes</taxon>
        <taxon>Mucorales</taxon>
        <taxon>Mucorineae</taxon>
        <taxon>Mucoraceae</taxon>
        <taxon>Mucor</taxon>
    </lineage>
</organism>
<dbReference type="PROSITE" id="PS50920">
    <property type="entry name" value="SOLCAR"/>
    <property type="match status" value="1"/>
</dbReference>
<keyword evidence="5" id="KW-0677">Repeat</keyword>
<dbReference type="EMBL" id="AMYB01000006">
    <property type="protein sequence ID" value="OAD00856.1"/>
    <property type="molecule type" value="Genomic_DNA"/>
</dbReference>
<keyword evidence="8" id="KW-0496">Mitochondrion</keyword>
<evidence type="ECO:0000256" key="6">
    <source>
        <dbReference type="ARBA" id="ARBA00022792"/>
    </source>
</evidence>
<keyword evidence="9 10" id="KW-0472">Membrane</keyword>
<evidence type="ECO:0000256" key="11">
    <source>
        <dbReference type="RuleBase" id="RU000488"/>
    </source>
</evidence>
<dbReference type="AlphaFoldDB" id="A0A168J7T5"/>
<comment type="subcellular location">
    <subcellularLocation>
        <location evidence="1">Mitochondrion inner membrane</location>
        <topology evidence="1">Multi-pass membrane protein</topology>
    </subcellularLocation>
</comment>
<evidence type="ECO:0000256" key="9">
    <source>
        <dbReference type="ARBA" id="ARBA00023136"/>
    </source>
</evidence>
<protein>
    <submittedName>
        <fullName evidence="12">Uncharacterized protein</fullName>
    </submittedName>
</protein>
<feature type="repeat" description="Solcar" evidence="10">
    <location>
        <begin position="27"/>
        <end position="114"/>
    </location>
</feature>
<evidence type="ECO:0000313" key="13">
    <source>
        <dbReference type="Proteomes" id="UP000077051"/>
    </source>
</evidence>
<comment type="caution">
    <text evidence="12">The sequence shown here is derived from an EMBL/GenBank/DDBJ whole genome shotgun (WGS) entry which is preliminary data.</text>
</comment>
<keyword evidence="3 11" id="KW-0813">Transport</keyword>
<dbReference type="InterPro" id="IPR051752">
    <property type="entry name" value="Mito_2-oxodicarb_carrier"/>
</dbReference>
<dbReference type="PANTHER" id="PTHR46356:SF1">
    <property type="entry name" value="MITOCHONDRIAL 2-OXODICARBOXYLATE CARRIER"/>
    <property type="match status" value="1"/>
</dbReference>
<accession>A0A168J7T5</accession>
<dbReference type="Pfam" id="PF00153">
    <property type="entry name" value="Mito_carr"/>
    <property type="match status" value="1"/>
</dbReference>
<dbReference type="InterPro" id="IPR023395">
    <property type="entry name" value="MCP_dom_sf"/>
</dbReference>
<proteinExistence type="inferred from homology"/>
<evidence type="ECO:0000256" key="10">
    <source>
        <dbReference type="PROSITE-ProRule" id="PRU00282"/>
    </source>
</evidence>
<evidence type="ECO:0000256" key="2">
    <source>
        <dbReference type="ARBA" id="ARBA00006375"/>
    </source>
</evidence>
<dbReference type="GO" id="GO:0005743">
    <property type="term" value="C:mitochondrial inner membrane"/>
    <property type="evidence" value="ECO:0007669"/>
    <property type="project" value="UniProtKB-SubCell"/>
</dbReference>
<dbReference type="PANTHER" id="PTHR46356">
    <property type="entry name" value="MITOCHONDRIAL 2-OXODICARBOXYLATE CARRIER"/>
    <property type="match status" value="1"/>
</dbReference>
<keyword evidence="6" id="KW-0999">Mitochondrion inner membrane</keyword>
<evidence type="ECO:0000256" key="4">
    <source>
        <dbReference type="ARBA" id="ARBA00022692"/>
    </source>
</evidence>
<dbReference type="Proteomes" id="UP000077051">
    <property type="component" value="Unassembled WGS sequence"/>
</dbReference>
<evidence type="ECO:0000256" key="3">
    <source>
        <dbReference type="ARBA" id="ARBA00022448"/>
    </source>
</evidence>
<dbReference type="SUPFAM" id="SSF103506">
    <property type="entry name" value="Mitochondrial carrier"/>
    <property type="match status" value="1"/>
</dbReference>
<dbReference type="InterPro" id="IPR018108">
    <property type="entry name" value="MCP_transmembrane"/>
</dbReference>
<evidence type="ECO:0000256" key="1">
    <source>
        <dbReference type="ARBA" id="ARBA00004448"/>
    </source>
</evidence>
<gene>
    <name evidence="12" type="ORF">MUCCIDRAFT_164782</name>
</gene>
<dbReference type="OrthoDB" id="44467at2759"/>
<reference evidence="12 13" key="1">
    <citation type="submission" date="2015-06" db="EMBL/GenBank/DDBJ databases">
        <title>Expansion of signal transduction pathways in fungi by whole-genome duplication.</title>
        <authorList>
            <consortium name="DOE Joint Genome Institute"/>
            <person name="Corrochano L.M."/>
            <person name="Kuo A."/>
            <person name="Marcet-Houben M."/>
            <person name="Polaino S."/>
            <person name="Salamov A."/>
            <person name="Villalobos J.M."/>
            <person name="Alvarez M.I."/>
            <person name="Avalos J."/>
            <person name="Benito E.P."/>
            <person name="Benoit I."/>
            <person name="Burger G."/>
            <person name="Camino L.P."/>
            <person name="Canovas D."/>
            <person name="Cerda-Olmedo E."/>
            <person name="Cheng J.-F."/>
            <person name="Dominguez A."/>
            <person name="Elias M."/>
            <person name="Eslava A.P."/>
            <person name="Glaser F."/>
            <person name="Grimwood J."/>
            <person name="Gutierrez G."/>
            <person name="Heitman J."/>
            <person name="Henrissat B."/>
            <person name="Iturriaga E.A."/>
            <person name="Lang B.F."/>
            <person name="Lavin J.L."/>
            <person name="Lee S."/>
            <person name="Li W."/>
            <person name="Lindquist E."/>
            <person name="Lopez-Garcia S."/>
            <person name="Luque E.M."/>
            <person name="Marcos A.T."/>
            <person name="Martin J."/>
            <person name="Mccluskey K."/>
            <person name="Medina H.R."/>
            <person name="Miralles-Duran A."/>
            <person name="Miyazaki A."/>
            <person name="Munoz-Torres E."/>
            <person name="Oguiza J.A."/>
            <person name="Ohm R."/>
            <person name="Olmedo M."/>
            <person name="Orejas M."/>
            <person name="Ortiz-Castellanos L."/>
            <person name="Pisabarro A.G."/>
            <person name="Rodriguez-Romero J."/>
            <person name="Ruiz-Herrera J."/>
            <person name="Ruiz-Vazquez R."/>
            <person name="Sanz C."/>
            <person name="Schackwitz W."/>
            <person name="Schmutz J."/>
            <person name="Shahriari M."/>
            <person name="Shelest E."/>
            <person name="Silva-Franco F."/>
            <person name="Soanes D."/>
            <person name="Syed K."/>
            <person name="Tagua V.G."/>
            <person name="Talbot N.J."/>
            <person name="Thon M."/>
            <person name="De Vries R.P."/>
            <person name="Wiebenga A."/>
            <person name="Yadav J.S."/>
            <person name="Braun E.L."/>
            <person name="Baker S."/>
            <person name="Garre V."/>
            <person name="Horwitz B."/>
            <person name="Torres-Martinez S."/>
            <person name="Idnurm A."/>
            <person name="Herrera-Estrella A."/>
            <person name="Gabaldon T."/>
            <person name="Grigoriev I.V."/>
        </authorList>
    </citation>
    <scope>NUCLEOTIDE SEQUENCE [LARGE SCALE GENOMIC DNA]</scope>
    <source>
        <strain evidence="12 13">CBS 277.49</strain>
    </source>
</reference>
<evidence type="ECO:0000313" key="12">
    <source>
        <dbReference type="EMBL" id="OAD00856.1"/>
    </source>
</evidence>
<keyword evidence="4 10" id="KW-0812">Transmembrane</keyword>